<keyword evidence="4 11" id="KW-0732">Signal</keyword>
<dbReference type="GO" id="GO:0004566">
    <property type="term" value="F:beta-glucuronidase activity"/>
    <property type="evidence" value="ECO:0007669"/>
    <property type="project" value="TreeGrafter"/>
</dbReference>
<feature type="signal peptide" evidence="11">
    <location>
        <begin position="1"/>
        <end position="20"/>
    </location>
</feature>
<dbReference type="PANTHER" id="PTHR14363">
    <property type="entry name" value="HEPARANASE-RELATED"/>
    <property type="match status" value="1"/>
</dbReference>
<dbReference type="FunFam" id="3.20.20.80:FF:000023">
    <property type="entry name" value="heparanase-like protein 3"/>
    <property type="match status" value="1"/>
</dbReference>
<evidence type="ECO:0008006" key="14">
    <source>
        <dbReference type="Google" id="ProtNLM"/>
    </source>
</evidence>
<evidence type="ECO:0000256" key="8">
    <source>
        <dbReference type="ARBA" id="ARBA00023228"/>
    </source>
</evidence>
<evidence type="ECO:0000256" key="10">
    <source>
        <dbReference type="ARBA" id="ARBA00055929"/>
    </source>
</evidence>
<protein>
    <recommendedName>
        <fullName evidence="14">Heparanase-like protein 2</fullName>
    </recommendedName>
</protein>
<comment type="caution">
    <text evidence="12">The sequence shown here is derived from an EMBL/GenBank/DDBJ whole genome shotgun (WGS) entry which is preliminary data.</text>
</comment>
<keyword evidence="13" id="KW-1185">Reference proteome</keyword>
<evidence type="ECO:0000256" key="2">
    <source>
        <dbReference type="ARBA" id="ARBA00009800"/>
    </source>
</evidence>
<keyword evidence="5" id="KW-0378">Hydrolase</keyword>
<evidence type="ECO:0000313" key="12">
    <source>
        <dbReference type="EMBL" id="KAK2973232.1"/>
    </source>
</evidence>
<reference evidence="12" key="1">
    <citation type="submission" date="2022-12" db="EMBL/GenBank/DDBJ databases">
        <title>Draft genome assemblies for two species of Escallonia (Escalloniales).</title>
        <authorList>
            <person name="Chanderbali A."/>
            <person name="Dervinis C."/>
            <person name="Anghel I."/>
            <person name="Soltis D."/>
            <person name="Soltis P."/>
            <person name="Zapata F."/>
        </authorList>
    </citation>
    <scope>NUCLEOTIDE SEQUENCE</scope>
    <source>
        <strain evidence="12">UCBG92.1500</strain>
        <tissue evidence="12">Leaf</tissue>
    </source>
</reference>
<keyword evidence="7" id="KW-0325">Glycoprotein</keyword>
<evidence type="ECO:0000313" key="13">
    <source>
        <dbReference type="Proteomes" id="UP001187471"/>
    </source>
</evidence>
<name>A0AA88UFG0_9ASTE</name>
<accession>A0AA88UFG0</accession>
<dbReference type="GO" id="GO:0005765">
    <property type="term" value="C:lysosomal membrane"/>
    <property type="evidence" value="ECO:0007669"/>
    <property type="project" value="UniProtKB-SubCell"/>
</dbReference>
<comment type="subcellular location">
    <subcellularLocation>
        <location evidence="9">Lysosome membrane</location>
        <topology evidence="9">Peripheral membrane protein</topology>
    </subcellularLocation>
    <subcellularLocation>
        <location evidence="1">Secreted</location>
    </subcellularLocation>
</comment>
<dbReference type="EMBL" id="JAVXUO010002438">
    <property type="protein sequence ID" value="KAK2973232.1"/>
    <property type="molecule type" value="Genomic_DNA"/>
</dbReference>
<keyword evidence="6" id="KW-0472">Membrane</keyword>
<gene>
    <name evidence="12" type="ORF">RJ640_013880</name>
</gene>
<dbReference type="InterPro" id="IPR017853">
    <property type="entry name" value="GH"/>
</dbReference>
<dbReference type="Pfam" id="PF03662">
    <property type="entry name" value="Glyco_hydro_79n"/>
    <property type="match status" value="1"/>
</dbReference>
<evidence type="ECO:0000256" key="9">
    <source>
        <dbReference type="ARBA" id="ARBA00023765"/>
    </source>
</evidence>
<comment type="function">
    <text evidence="10">Endoglycosidase which is a cell surface and extracellular matrix-degrading enzyme. Cleaves heparan sulfate proteoglycans (HSPGs) into heparan sulfate side chains and core proteoglycans.</text>
</comment>
<dbReference type="GO" id="GO:0005576">
    <property type="term" value="C:extracellular region"/>
    <property type="evidence" value="ECO:0007669"/>
    <property type="project" value="UniProtKB-SubCell"/>
</dbReference>
<evidence type="ECO:0000256" key="11">
    <source>
        <dbReference type="SAM" id="SignalP"/>
    </source>
</evidence>
<evidence type="ECO:0000256" key="4">
    <source>
        <dbReference type="ARBA" id="ARBA00022729"/>
    </source>
</evidence>
<evidence type="ECO:0000256" key="5">
    <source>
        <dbReference type="ARBA" id="ARBA00022801"/>
    </source>
</evidence>
<organism evidence="12 13">
    <name type="scientific">Escallonia rubra</name>
    <dbReference type="NCBI Taxonomy" id="112253"/>
    <lineage>
        <taxon>Eukaryota</taxon>
        <taxon>Viridiplantae</taxon>
        <taxon>Streptophyta</taxon>
        <taxon>Embryophyta</taxon>
        <taxon>Tracheophyta</taxon>
        <taxon>Spermatophyta</taxon>
        <taxon>Magnoliopsida</taxon>
        <taxon>eudicotyledons</taxon>
        <taxon>Gunneridae</taxon>
        <taxon>Pentapetalae</taxon>
        <taxon>asterids</taxon>
        <taxon>campanulids</taxon>
        <taxon>Escalloniales</taxon>
        <taxon>Escalloniaceae</taxon>
        <taxon>Escallonia</taxon>
    </lineage>
</organism>
<dbReference type="Gene3D" id="3.20.20.80">
    <property type="entry name" value="Glycosidases"/>
    <property type="match status" value="1"/>
</dbReference>
<feature type="chain" id="PRO_5041721181" description="Heparanase-like protein 2" evidence="11">
    <location>
        <begin position="21"/>
        <end position="534"/>
    </location>
</feature>
<evidence type="ECO:0000256" key="6">
    <source>
        <dbReference type="ARBA" id="ARBA00023136"/>
    </source>
</evidence>
<dbReference type="SUPFAM" id="SSF51445">
    <property type="entry name" value="(Trans)glycosidases"/>
    <property type="match status" value="1"/>
</dbReference>
<proteinExistence type="inferred from homology"/>
<dbReference type="PANTHER" id="PTHR14363:SF13">
    <property type="entry name" value="OS07G0598400 PROTEIN"/>
    <property type="match status" value="1"/>
</dbReference>
<dbReference type="GO" id="GO:0009505">
    <property type="term" value="C:plant-type cell wall"/>
    <property type="evidence" value="ECO:0007669"/>
    <property type="project" value="TreeGrafter"/>
</dbReference>
<evidence type="ECO:0000256" key="1">
    <source>
        <dbReference type="ARBA" id="ARBA00004613"/>
    </source>
</evidence>
<comment type="similarity">
    <text evidence="2">Belongs to the glycosyl hydrolase 79 family.</text>
</comment>
<evidence type="ECO:0000256" key="7">
    <source>
        <dbReference type="ARBA" id="ARBA00023180"/>
    </source>
</evidence>
<keyword evidence="3" id="KW-0964">Secreted</keyword>
<dbReference type="InterPro" id="IPR005199">
    <property type="entry name" value="Glyco_hydro_79"/>
</dbReference>
<dbReference type="AlphaFoldDB" id="A0AA88UFG0"/>
<sequence>MESKVVVFLVLFVFVGSIAGEQVKVEVKSVTSIGKTDDDFICATVDWWPENKCDYNQCPWGKAGLFNLDLKNKILANAIKAFDHLRLRLGGSLQDQVIYKVGSVKKCPHFKKREDGLFGFSRGCLPMQRWDELNKLFNDTGAKVTFGFNALIGRKKAENDTSLWVGDWNAQNARDFMKYTVSKGYKIDSYELGNELCGSGVSARVEAEQYGKDMIALKGIVKEFYPNATTQPQVLGPAGFYDEKWFNTFLQVSGPGVVDGLTHHIYNLGAGVDSTLINKVQDPYFLDQIAQTYKDISTSVKLFGPWSGAWVGEAGGAYNSGGKDVSHTFANGFWYLDQLGMTSTFNHKVYCRQALIGGNYGLLNTTTFIPNPDYYGSVSSMVLISVIQPVDRALLWHRIMGKTVLSANHNGSPYLRVYSHCSKKTEGITVLLINMSNSTTFEVSVVNDLNLYPESVEMDLQGDALQREEYHLTPKDGNIQSDVLLLNGTPLKLTESSDIPAMNPELVDATLPITVKPDSFVFATLKGFKAPACA</sequence>
<keyword evidence="8" id="KW-0458">Lysosome</keyword>
<dbReference type="Proteomes" id="UP001187471">
    <property type="component" value="Unassembled WGS sequence"/>
</dbReference>
<evidence type="ECO:0000256" key="3">
    <source>
        <dbReference type="ARBA" id="ARBA00022525"/>
    </source>
</evidence>